<dbReference type="Proteomes" id="UP001476950">
    <property type="component" value="Unassembled WGS sequence"/>
</dbReference>
<dbReference type="RefSeq" id="WP_190446116.1">
    <property type="nucleotide sequence ID" value="NZ_JAMPLM010000069.1"/>
</dbReference>
<dbReference type="InterPro" id="IPR009003">
    <property type="entry name" value="Peptidase_S1_PA"/>
</dbReference>
<protein>
    <submittedName>
        <fullName evidence="1">Trypsin-like peptidase domain-containing protein</fullName>
    </submittedName>
</protein>
<organism evidence="1 2">
    <name type="scientific">Stenomitos frigidus AS-A4</name>
    <dbReference type="NCBI Taxonomy" id="2933935"/>
    <lineage>
        <taxon>Bacteria</taxon>
        <taxon>Bacillati</taxon>
        <taxon>Cyanobacteriota</taxon>
        <taxon>Cyanophyceae</taxon>
        <taxon>Leptolyngbyales</taxon>
        <taxon>Leptolyngbyaceae</taxon>
        <taxon>Stenomitos</taxon>
    </lineage>
</organism>
<evidence type="ECO:0000313" key="2">
    <source>
        <dbReference type="Proteomes" id="UP001476950"/>
    </source>
</evidence>
<proteinExistence type="predicted"/>
<evidence type="ECO:0000313" key="1">
    <source>
        <dbReference type="EMBL" id="MEP1062496.1"/>
    </source>
</evidence>
<dbReference type="Gene3D" id="2.40.10.120">
    <property type="match status" value="1"/>
</dbReference>
<name>A0ABV0KTH4_9CYAN</name>
<comment type="caution">
    <text evidence="1">The sequence shown here is derived from an EMBL/GenBank/DDBJ whole genome shotgun (WGS) entry which is preliminary data.</text>
</comment>
<reference evidence="1 2" key="1">
    <citation type="submission" date="2022-04" db="EMBL/GenBank/DDBJ databases">
        <title>Positive selection, recombination, and allopatry shape intraspecific diversity of widespread and dominant cyanobacteria.</title>
        <authorList>
            <person name="Wei J."/>
            <person name="Shu W."/>
            <person name="Hu C."/>
        </authorList>
    </citation>
    <scope>NUCLEOTIDE SEQUENCE [LARGE SCALE GENOMIC DNA]</scope>
    <source>
        <strain evidence="1 2">AS-A4</strain>
    </source>
</reference>
<gene>
    <name evidence="1" type="ORF">NDI38_29410</name>
</gene>
<sequence length="383" mass="43016">MSSEELEKVVFPITSKDKDRSPTDYGTGFVIHKNKHKRETYLMTCDHVIDIVGGVDQVRVFPYPYDVEVVARGQSKGCDLAIIKVGRLLKGASICPIGVNYRTIHRQKLSLVIDGYQVERKEDGTSSYGTHHLSGTLGNLGFETTEQGQTRRWSLIVDQKSESALRGGFSGSPVLVSTSVNTKSKKVIGIAYKAGLNGESGFAIDIASSRKICDASIVRELAPFWSHLSQSSGKIFAPILKRLIQYAGHQIERQRLQRQAEYPELGIAFEWLSDQDILAAAAVSHVLSSFPELSSDGLEDFKRDDFQWEIEKYIELVYVALIDDCTEIIKNLRIPPSQKSYPESYEEALCYLKQNIPLNIDSTIASKIRIYFDYLIQSIQIYM</sequence>
<dbReference type="Pfam" id="PF13365">
    <property type="entry name" value="Trypsin_2"/>
    <property type="match status" value="1"/>
</dbReference>
<dbReference type="EMBL" id="JAMPLM010000069">
    <property type="protein sequence ID" value="MEP1062496.1"/>
    <property type="molecule type" value="Genomic_DNA"/>
</dbReference>
<dbReference type="SUPFAM" id="SSF50494">
    <property type="entry name" value="Trypsin-like serine proteases"/>
    <property type="match status" value="1"/>
</dbReference>
<keyword evidence="2" id="KW-1185">Reference proteome</keyword>
<accession>A0ABV0KTH4</accession>